<dbReference type="InterPro" id="IPR010982">
    <property type="entry name" value="Lambda_DNA-bd_dom_sf"/>
</dbReference>
<dbReference type="PANTHER" id="PTHR46797:SF19">
    <property type="entry name" value="BLL2473 PROTEIN"/>
    <property type="match status" value="1"/>
</dbReference>
<evidence type="ECO:0000313" key="3">
    <source>
        <dbReference type="EMBL" id="VAX09971.1"/>
    </source>
</evidence>
<dbReference type="InterPro" id="IPR050807">
    <property type="entry name" value="TransReg_Diox_bact_type"/>
</dbReference>
<dbReference type="PANTHER" id="PTHR46797">
    <property type="entry name" value="HTH-TYPE TRANSCRIPTIONAL REGULATOR"/>
    <property type="match status" value="1"/>
</dbReference>
<protein>
    <recommendedName>
        <fullName evidence="2">HTH cro/C1-type domain-containing protein</fullName>
    </recommendedName>
</protein>
<dbReference type="InterPro" id="IPR001387">
    <property type="entry name" value="Cro/C1-type_HTH"/>
</dbReference>
<name>A0A3B1B6W9_9ZZZZ</name>
<dbReference type="GO" id="GO:0003677">
    <property type="term" value="F:DNA binding"/>
    <property type="evidence" value="ECO:0007669"/>
    <property type="project" value="UniProtKB-KW"/>
</dbReference>
<reference evidence="3" key="1">
    <citation type="submission" date="2018-06" db="EMBL/GenBank/DDBJ databases">
        <authorList>
            <person name="Zhirakovskaya E."/>
        </authorList>
    </citation>
    <scope>NUCLEOTIDE SEQUENCE</scope>
</reference>
<feature type="domain" description="HTH cro/C1-type" evidence="2">
    <location>
        <begin position="13"/>
        <end position="67"/>
    </location>
</feature>
<dbReference type="CDD" id="cd00093">
    <property type="entry name" value="HTH_XRE"/>
    <property type="match status" value="1"/>
</dbReference>
<proteinExistence type="predicted"/>
<evidence type="ECO:0000256" key="1">
    <source>
        <dbReference type="ARBA" id="ARBA00023125"/>
    </source>
</evidence>
<evidence type="ECO:0000259" key="2">
    <source>
        <dbReference type="PROSITE" id="PS50943"/>
    </source>
</evidence>
<dbReference type="SUPFAM" id="SSF47413">
    <property type="entry name" value="lambda repressor-like DNA-binding domains"/>
    <property type="match status" value="1"/>
</dbReference>
<dbReference type="AlphaFoldDB" id="A0A3B1B6W9"/>
<dbReference type="Gene3D" id="1.10.260.40">
    <property type="entry name" value="lambda repressor-like DNA-binding domains"/>
    <property type="match status" value="1"/>
</dbReference>
<accession>A0A3B1B6W9</accession>
<sequence>MNTKACKALGEAIAKQRSVKDMTQESLASRVGLSPRSIQRIEAGTEQPRYETLFNIADALGTEPDSFILPMWACWKSCQDS</sequence>
<dbReference type="Pfam" id="PF01381">
    <property type="entry name" value="HTH_3"/>
    <property type="match status" value="1"/>
</dbReference>
<dbReference type="PROSITE" id="PS50943">
    <property type="entry name" value="HTH_CROC1"/>
    <property type="match status" value="1"/>
</dbReference>
<dbReference type="GO" id="GO:0003700">
    <property type="term" value="F:DNA-binding transcription factor activity"/>
    <property type="evidence" value="ECO:0007669"/>
    <property type="project" value="TreeGrafter"/>
</dbReference>
<dbReference type="GO" id="GO:0005829">
    <property type="term" value="C:cytosol"/>
    <property type="evidence" value="ECO:0007669"/>
    <property type="project" value="TreeGrafter"/>
</dbReference>
<gene>
    <name evidence="3" type="ORF">MNBD_GAMMA26-1931</name>
</gene>
<organism evidence="3">
    <name type="scientific">hydrothermal vent metagenome</name>
    <dbReference type="NCBI Taxonomy" id="652676"/>
    <lineage>
        <taxon>unclassified sequences</taxon>
        <taxon>metagenomes</taxon>
        <taxon>ecological metagenomes</taxon>
    </lineage>
</organism>
<keyword evidence="1" id="KW-0238">DNA-binding</keyword>
<dbReference type="SMART" id="SM00530">
    <property type="entry name" value="HTH_XRE"/>
    <property type="match status" value="1"/>
</dbReference>
<dbReference type="EMBL" id="UOFX01000058">
    <property type="protein sequence ID" value="VAX09971.1"/>
    <property type="molecule type" value="Genomic_DNA"/>
</dbReference>